<gene>
    <name evidence="1" type="ORF">SAMN05444371_3334</name>
</gene>
<keyword evidence="2" id="KW-1185">Reference proteome</keyword>
<name>A0A1M6UJM2_9FLAO</name>
<dbReference type="AlphaFoldDB" id="A0A1M6UJM2"/>
<evidence type="ECO:0000313" key="2">
    <source>
        <dbReference type="Proteomes" id="UP000184498"/>
    </source>
</evidence>
<protein>
    <submittedName>
        <fullName evidence="1">Uncharacterized protein</fullName>
    </submittedName>
</protein>
<evidence type="ECO:0000313" key="1">
    <source>
        <dbReference type="EMBL" id="SHK69435.1"/>
    </source>
</evidence>
<sequence>MAFTKTNYYKRIIKIQEITQMQRHQFGLTYKEIFHLFIEEQFNISKRTYTTYLGVPAVRELKKLQKIENENNQLTFNF</sequence>
<dbReference type="EMBL" id="FRAM01000005">
    <property type="protein sequence ID" value="SHK69435.1"/>
    <property type="molecule type" value="Genomic_DNA"/>
</dbReference>
<dbReference type="STRING" id="216903.SAMN05444371_3334"/>
<organism evidence="1 2">
    <name type="scientific">Epilithonimonas mollis</name>
    <dbReference type="NCBI Taxonomy" id="216903"/>
    <lineage>
        <taxon>Bacteria</taxon>
        <taxon>Pseudomonadati</taxon>
        <taxon>Bacteroidota</taxon>
        <taxon>Flavobacteriia</taxon>
        <taxon>Flavobacteriales</taxon>
        <taxon>Weeksellaceae</taxon>
        <taxon>Chryseobacterium group</taxon>
        <taxon>Epilithonimonas</taxon>
    </lineage>
</organism>
<dbReference type="Proteomes" id="UP000184498">
    <property type="component" value="Unassembled WGS sequence"/>
</dbReference>
<proteinExistence type="predicted"/>
<reference evidence="2" key="1">
    <citation type="submission" date="2016-11" db="EMBL/GenBank/DDBJ databases">
        <authorList>
            <person name="Varghese N."/>
            <person name="Submissions S."/>
        </authorList>
    </citation>
    <scope>NUCLEOTIDE SEQUENCE [LARGE SCALE GENOMIC DNA]</scope>
    <source>
        <strain evidence="2">DSM 18016</strain>
    </source>
</reference>
<accession>A0A1M6UJM2</accession>